<evidence type="ECO:0000313" key="3">
    <source>
        <dbReference type="Proteomes" id="UP000821853"/>
    </source>
</evidence>
<evidence type="ECO:0000313" key="2">
    <source>
        <dbReference type="EMBL" id="KAH9384559.1"/>
    </source>
</evidence>
<dbReference type="VEuPathDB" id="VectorBase:HLOH_064748"/>
<evidence type="ECO:0000256" key="1">
    <source>
        <dbReference type="SAM" id="MobiDB-lite"/>
    </source>
</evidence>
<dbReference type="OMA" id="LTRTNWH"/>
<sequence>MWEARHGLVKRWKKQKHSKRLKLRIARISKEAQNYAEALTRTNWHNLCEKYNGNLSAKRTWSLLRSLIQPNQSTTDKAKDRTRLLHRQNKDPGQTLEELSSIYLQR</sequence>
<organism evidence="2 3">
    <name type="scientific">Haemaphysalis longicornis</name>
    <name type="common">Bush tick</name>
    <dbReference type="NCBI Taxonomy" id="44386"/>
    <lineage>
        <taxon>Eukaryota</taxon>
        <taxon>Metazoa</taxon>
        <taxon>Ecdysozoa</taxon>
        <taxon>Arthropoda</taxon>
        <taxon>Chelicerata</taxon>
        <taxon>Arachnida</taxon>
        <taxon>Acari</taxon>
        <taxon>Parasitiformes</taxon>
        <taxon>Ixodida</taxon>
        <taxon>Ixodoidea</taxon>
        <taxon>Ixodidae</taxon>
        <taxon>Haemaphysalinae</taxon>
        <taxon>Haemaphysalis</taxon>
    </lineage>
</organism>
<protein>
    <submittedName>
        <fullName evidence="2">Uncharacterized protein</fullName>
    </submittedName>
</protein>
<feature type="region of interest" description="Disordered" evidence="1">
    <location>
        <begin position="72"/>
        <end position="106"/>
    </location>
</feature>
<accession>A0A9J6H1G3</accession>
<proteinExistence type="predicted"/>
<reference evidence="2 3" key="1">
    <citation type="journal article" date="2020" name="Cell">
        <title>Large-Scale Comparative Analyses of Tick Genomes Elucidate Their Genetic Diversity and Vector Capacities.</title>
        <authorList>
            <consortium name="Tick Genome and Microbiome Consortium (TIGMIC)"/>
            <person name="Jia N."/>
            <person name="Wang J."/>
            <person name="Shi W."/>
            <person name="Du L."/>
            <person name="Sun Y."/>
            <person name="Zhan W."/>
            <person name="Jiang J.F."/>
            <person name="Wang Q."/>
            <person name="Zhang B."/>
            <person name="Ji P."/>
            <person name="Bell-Sakyi L."/>
            <person name="Cui X.M."/>
            <person name="Yuan T.T."/>
            <person name="Jiang B.G."/>
            <person name="Yang W.F."/>
            <person name="Lam T.T."/>
            <person name="Chang Q.C."/>
            <person name="Ding S.J."/>
            <person name="Wang X.J."/>
            <person name="Zhu J.G."/>
            <person name="Ruan X.D."/>
            <person name="Zhao L."/>
            <person name="Wei J.T."/>
            <person name="Ye R.Z."/>
            <person name="Que T.C."/>
            <person name="Du C.H."/>
            <person name="Zhou Y.H."/>
            <person name="Cheng J.X."/>
            <person name="Dai P.F."/>
            <person name="Guo W.B."/>
            <person name="Han X.H."/>
            <person name="Huang E.J."/>
            <person name="Li L.F."/>
            <person name="Wei W."/>
            <person name="Gao Y.C."/>
            <person name="Liu J.Z."/>
            <person name="Shao H.Z."/>
            <person name="Wang X."/>
            <person name="Wang C.C."/>
            <person name="Yang T.C."/>
            <person name="Huo Q.B."/>
            <person name="Li W."/>
            <person name="Chen H.Y."/>
            <person name="Chen S.E."/>
            <person name="Zhou L.G."/>
            <person name="Ni X.B."/>
            <person name="Tian J.H."/>
            <person name="Sheng Y."/>
            <person name="Liu T."/>
            <person name="Pan Y.S."/>
            <person name="Xia L.Y."/>
            <person name="Li J."/>
            <person name="Zhao F."/>
            <person name="Cao W.C."/>
        </authorList>
    </citation>
    <scope>NUCLEOTIDE SEQUENCE [LARGE SCALE GENOMIC DNA]</scope>
    <source>
        <strain evidence="2">HaeL-2018</strain>
    </source>
</reference>
<comment type="caution">
    <text evidence="2">The sequence shown here is derived from an EMBL/GenBank/DDBJ whole genome shotgun (WGS) entry which is preliminary data.</text>
</comment>
<dbReference type="Proteomes" id="UP000821853">
    <property type="component" value="Unassembled WGS sequence"/>
</dbReference>
<dbReference type="EMBL" id="JABSTR010002706">
    <property type="protein sequence ID" value="KAH9384559.1"/>
    <property type="molecule type" value="Genomic_DNA"/>
</dbReference>
<name>A0A9J6H1G3_HAELO</name>
<dbReference type="OrthoDB" id="6513731at2759"/>
<dbReference type="AlphaFoldDB" id="A0A9J6H1G3"/>
<keyword evidence="3" id="KW-1185">Reference proteome</keyword>
<gene>
    <name evidence="2" type="ORF">HPB48_026567</name>
</gene>